<name>X0VMF0_9ZZZZ</name>
<gene>
    <name evidence="3" type="ORF">S01H1_47163</name>
</gene>
<dbReference type="SUPFAM" id="SSF116734">
    <property type="entry name" value="DNA methylase specificity domain"/>
    <property type="match status" value="1"/>
</dbReference>
<keyword evidence="1" id="KW-0680">Restriction system</keyword>
<dbReference type="InterPro" id="IPR044946">
    <property type="entry name" value="Restrct_endonuc_typeI_TRD_sf"/>
</dbReference>
<dbReference type="AlphaFoldDB" id="X0VMF0"/>
<evidence type="ECO:0000256" key="1">
    <source>
        <dbReference type="ARBA" id="ARBA00022747"/>
    </source>
</evidence>
<dbReference type="EMBL" id="BARS01030230">
    <property type="protein sequence ID" value="GAG19405.1"/>
    <property type="molecule type" value="Genomic_DNA"/>
</dbReference>
<evidence type="ECO:0000256" key="2">
    <source>
        <dbReference type="ARBA" id="ARBA00023125"/>
    </source>
</evidence>
<keyword evidence="2" id="KW-0238">DNA-binding</keyword>
<proteinExistence type="predicted"/>
<reference evidence="3" key="1">
    <citation type="journal article" date="2014" name="Front. Microbiol.">
        <title>High frequency of phylogenetically diverse reductive dehalogenase-homologous genes in deep subseafloor sedimentary metagenomes.</title>
        <authorList>
            <person name="Kawai M."/>
            <person name="Futagami T."/>
            <person name="Toyoda A."/>
            <person name="Takaki Y."/>
            <person name="Nishi S."/>
            <person name="Hori S."/>
            <person name="Arai W."/>
            <person name="Tsubouchi T."/>
            <person name="Morono Y."/>
            <person name="Uchiyama I."/>
            <person name="Ito T."/>
            <person name="Fujiyama A."/>
            <person name="Inagaki F."/>
            <person name="Takami H."/>
        </authorList>
    </citation>
    <scope>NUCLEOTIDE SEQUENCE</scope>
    <source>
        <strain evidence="3">Expedition CK06-06</strain>
    </source>
</reference>
<protein>
    <recommendedName>
        <fullName evidence="4">Type I restriction modification DNA specificity domain-containing protein</fullName>
    </recommendedName>
</protein>
<feature type="non-terminal residue" evidence="3">
    <location>
        <position position="1"/>
    </location>
</feature>
<dbReference type="GO" id="GO:0009307">
    <property type="term" value="P:DNA restriction-modification system"/>
    <property type="evidence" value="ECO:0007669"/>
    <property type="project" value="UniProtKB-KW"/>
</dbReference>
<organism evidence="3">
    <name type="scientific">marine sediment metagenome</name>
    <dbReference type="NCBI Taxonomy" id="412755"/>
    <lineage>
        <taxon>unclassified sequences</taxon>
        <taxon>metagenomes</taxon>
        <taxon>ecological metagenomes</taxon>
    </lineage>
</organism>
<dbReference type="GO" id="GO:0003677">
    <property type="term" value="F:DNA binding"/>
    <property type="evidence" value="ECO:0007669"/>
    <property type="project" value="UniProtKB-KW"/>
</dbReference>
<evidence type="ECO:0000313" key="3">
    <source>
        <dbReference type="EMBL" id="GAG19405.1"/>
    </source>
</evidence>
<comment type="caution">
    <text evidence="3">The sequence shown here is derived from an EMBL/GenBank/DDBJ whole genome shotgun (WGS) entry which is preliminary data.</text>
</comment>
<dbReference type="Gene3D" id="3.90.220.20">
    <property type="entry name" value="DNA methylase specificity domains"/>
    <property type="match status" value="1"/>
</dbReference>
<sequence length="137" mass="15369">QRKPRPGDVLLTMDGGTSIGKPVLFDLEDDFATDSHVAILRPVGLDPKLLVYLLASQLGQLQFQQAESGASGQTAVTEADVRRFRFPILDESLCSRITSDLEIRLQKATQMELQARKMRRRAWLDFYNAMVTCGEVK</sequence>
<accession>X0VMF0</accession>
<evidence type="ECO:0008006" key="4">
    <source>
        <dbReference type="Google" id="ProtNLM"/>
    </source>
</evidence>